<keyword evidence="2" id="KW-1133">Transmembrane helix</keyword>
<accession>A0AA88QGF5</accession>
<feature type="transmembrane region" description="Helical" evidence="2">
    <location>
        <begin position="24"/>
        <end position="47"/>
    </location>
</feature>
<feature type="region of interest" description="Disordered" evidence="1">
    <location>
        <begin position="70"/>
        <end position="116"/>
    </location>
</feature>
<keyword evidence="4" id="KW-1185">Reference proteome</keyword>
<keyword evidence="2" id="KW-0812">Transmembrane</keyword>
<protein>
    <submittedName>
        <fullName evidence="3">Uncharacterized protein</fullName>
    </submittedName>
</protein>
<organism evidence="3 4">
    <name type="scientific">Cirrhinus molitorella</name>
    <name type="common">mud carp</name>
    <dbReference type="NCBI Taxonomy" id="172907"/>
    <lineage>
        <taxon>Eukaryota</taxon>
        <taxon>Metazoa</taxon>
        <taxon>Chordata</taxon>
        <taxon>Craniata</taxon>
        <taxon>Vertebrata</taxon>
        <taxon>Euteleostomi</taxon>
        <taxon>Actinopterygii</taxon>
        <taxon>Neopterygii</taxon>
        <taxon>Teleostei</taxon>
        <taxon>Ostariophysi</taxon>
        <taxon>Cypriniformes</taxon>
        <taxon>Cyprinidae</taxon>
        <taxon>Labeoninae</taxon>
        <taxon>Labeonini</taxon>
        <taxon>Cirrhinus</taxon>
    </lineage>
</organism>
<keyword evidence="2" id="KW-0472">Membrane</keyword>
<name>A0AA88QGF5_9TELE</name>
<feature type="compositionally biased region" description="Basic and acidic residues" evidence="1">
    <location>
        <begin position="96"/>
        <end position="115"/>
    </location>
</feature>
<reference evidence="3" key="1">
    <citation type="submission" date="2023-08" db="EMBL/GenBank/DDBJ databases">
        <title>Chromosome-level Genome Assembly of mud carp (Cirrhinus molitorella).</title>
        <authorList>
            <person name="Liu H."/>
        </authorList>
    </citation>
    <scope>NUCLEOTIDE SEQUENCE</scope>
    <source>
        <strain evidence="3">Prfri</strain>
        <tissue evidence="3">Muscle</tissue>
    </source>
</reference>
<proteinExistence type="predicted"/>
<comment type="caution">
    <text evidence="3">The sequence shown here is derived from an EMBL/GenBank/DDBJ whole genome shotgun (WGS) entry which is preliminary data.</text>
</comment>
<evidence type="ECO:0000256" key="1">
    <source>
        <dbReference type="SAM" id="MobiDB-lite"/>
    </source>
</evidence>
<sequence length="131" mass="15234">MDYTDKQRKRTIIKQENGQKDCSALFHVVFFCNIVILLFSGVVNIILCDRLRKRKCELCAAHQRRLHLAVPPQPNSTSDDQDSTDLNYTMLQFPEENTKTESTDNEQREKSKKETVYSSLKYQVSNITEES</sequence>
<dbReference type="EMBL" id="JAUYZG010000002">
    <property type="protein sequence ID" value="KAK2913445.1"/>
    <property type="molecule type" value="Genomic_DNA"/>
</dbReference>
<evidence type="ECO:0000313" key="3">
    <source>
        <dbReference type="EMBL" id="KAK2913445.1"/>
    </source>
</evidence>
<evidence type="ECO:0000313" key="4">
    <source>
        <dbReference type="Proteomes" id="UP001187343"/>
    </source>
</evidence>
<dbReference type="Proteomes" id="UP001187343">
    <property type="component" value="Unassembled WGS sequence"/>
</dbReference>
<evidence type="ECO:0000256" key="2">
    <source>
        <dbReference type="SAM" id="Phobius"/>
    </source>
</evidence>
<gene>
    <name evidence="3" type="ORF">Q8A67_001844</name>
</gene>
<dbReference type="AlphaFoldDB" id="A0AA88QGF5"/>